<keyword evidence="3" id="KW-1185">Reference proteome</keyword>
<dbReference type="Proteomes" id="UP000006732">
    <property type="component" value="Chromosome"/>
</dbReference>
<dbReference type="STRING" id="338966.Ppro_2804"/>
<gene>
    <name evidence="2" type="ordered locus">Ppro_2804</name>
</gene>
<evidence type="ECO:0000256" key="1">
    <source>
        <dbReference type="SAM" id="MobiDB-lite"/>
    </source>
</evidence>
<organism evidence="2 3">
    <name type="scientific">Pelobacter propionicus (strain DSM 2379 / NBRC 103807 / OttBd1)</name>
    <dbReference type="NCBI Taxonomy" id="338966"/>
    <lineage>
        <taxon>Bacteria</taxon>
        <taxon>Pseudomonadati</taxon>
        <taxon>Thermodesulfobacteriota</taxon>
        <taxon>Desulfuromonadia</taxon>
        <taxon>Desulfuromonadales</taxon>
        <taxon>Desulfuromonadaceae</taxon>
        <taxon>Pelobacter</taxon>
    </lineage>
</organism>
<feature type="region of interest" description="Disordered" evidence="1">
    <location>
        <begin position="34"/>
        <end position="53"/>
    </location>
</feature>
<proteinExistence type="predicted"/>
<name>A1AST3_PELPD</name>
<dbReference type="EMBL" id="CP000482">
    <property type="protein sequence ID" value="ABL00404.1"/>
    <property type="molecule type" value="Genomic_DNA"/>
</dbReference>
<dbReference type="AlphaFoldDB" id="A1AST3"/>
<dbReference type="HOGENOM" id="CLU_2274708_0_0_7"/>
<reference evidence="2 3" key="1">
    <citation type="submission" date="2006-10" db="EMBL/GenBank/DDBJ databases">
        <title>Complete sequence of chromosome of Pelobacter propionicus DSM 2379.</title>
        <authorList>
            <consortium name="US DOE Joint Genome Institute"/>
            <person name="Copeland A."/>
            <person name="Lucas S."/>
            <person name="Lapidus A."/>
            <person name="Barry K."/>
            <person name="Detter J.C."/>
            <person name="Glavina del Rio T."/>
            <person name="Hammon N."/>
            <person name="Israni S."/>
            <person name="Dalin E."/>
            <person name="Tice H."/>
            <person name="Pitluck S."/>
            <person name="Saunders E."/>
            <person name="Brettin T."/>
            <person name="Bruce D."/>
            <person name="Han C."/>
            <person name="Tapia R."/>
            <person name="Schmutz J."/>
            <person name="Larimer F."/>
            <person name="Land M."/>
            <person name="Hauser L."/>
            <person name="Kyrpides N."/>
            <person name="Kim E."/>
            <person name="Lovley D."/>
            <person name="Richardson P."/>
        </authorList>
    </citation>
    <scope>NUCLEOTIDE SEQUENCE [LARGE SCALE GENOMIC DNA]</scope>
    <source>
        <strain evidence="3">DSM 2379 / NBRC 103807 / OttBd1</strain>
    </source>
</reference>
<protein>
    <submittedName>
        <fullName evidence="2">Uncharacterized protein</fullName>
    </submittedName>
</protein>
<feature type="compositionally biased region" description="Polar residues" evidence="1">
    <location>
        <begin position="93"/>
        <end position="102"/>
    </location>
</feature>
<evidence type="ECO:0000313" key="2">
    <source>
        <dbReference type="EMBL" id="ABL00404.1"/>
    </source>
</evidence>
<dbReference type="KEGG" id="ppd:Ppro_2804"/>
<sequence>MKLKFIVWRDMPSKPVSPGEHLARPRIAPALTGTWRAPAPAGHQNPLTNPPAADFPFDFQPDGLVIVRHILIATGSGAVPVTGTVKREEGGTPSLTRNCNRR</sequence>
<accession>A1AST3</accession>
<evidence type="ECO:0000313" key="3">
    <source>
        <dbReference type="Proteomes" id="UP000006732"/>
    </source>
</evidence>
<feature type="region of interest" description="Disordered" evidence="1">
    <location>
        <begin position="81"/>
        <end position="102"/>
    </location>
</feature>